<evidence type="ECO:0000256" key="13">
    <source>
        <dbReference type="ARBA" id="ARBA00022884"/>
    </source>
</evidence>
<feature type="compositionally biased region" description="Acidic residues" evidence="16">
    <location>
        <begin position="110"/>
        <end position="119"/>
    </location>
</feature>
<feature type="compositionally biased region" description="Low complexity" evidence="16">
    <location>
        <begin position="771"/>
        <end position="785"/>
    </location>
</feature>
<dbReference type="AlphaFoldDB" id="A0A418W774"/>
<dbReference type="GO" id="GO:0005737">
    <property type="term" value="C:cytoplasm"/>
    <property type="evidence" value="ECO:0007669"/>
    <property type="project" value="UniProtKB-SubCell"/>
</dbReference>
<keyword evidence="9 15" id="KW-0699">rRNA-binding</keyword>
<feature type="binding site" evidence="15">
    <location>
        <position position="397"/>
    </location>
    <ligand>
        <name>Mg(2+)</name>
        <dbReference type="ChEBI" id="CHEBI:18420"/>
        <note>catalytic</note>
    </ligand>
</feature>
<dbReference type="GO" id="GO:0000287">
    <property type="term" value="F:magnesium ion binding"/>
    <property type="evidence" value="ECO:0007669"/>
    <property type="project" value="UniProtKB-UniRule"/>
</dbReference>
<feature type="binding site" evidence="15">
    <location>
        <position position="440"/>
    </location>
    <ligand>
        <name>Mg(2+)</name>
        <dbReference type="ChEBI" id="CHEBI:18420"/>
        <note>catalytic</note>
    </ligand>
</feature>
<dbReference type="SMART" id="SM00316">
    <property type="entry name" value="S1"/>
    <property type="match status" value="1"/>
</dbReference>
<reference evidence="18 19" key="1">
    <citation type="submission" date="2018-09" db="EMBL/GenBank/DDBJ databases">
        <authorList>
            <person name="Zhu H."/>
        </authorList>
    </citation>
    <scope>NUCLEOTIDE SEQUENCE [LARGE SCALE GENOMIC DNA]</scope>
    <source>
        <strain evidence="18 19">K2R01-6</strain>
    </source>
</reference>
<evidence type="ECO:0000256" key="9">
    <source>
        <dbReference type="ARBA" id="ARBA00022730"/>
    </source>
</evidence>
<dbReference type="RefSeq" id="WP_119764692.1">
    <property type="nucleotide sequence ID" value="NZ_QYUM01000004.1"/>
</dbReference>
<comment type="similarity">
    <text evidence="1">Belongs to the RNase E/G family. RNase G subfamily.</text>
</comment>
<dbReference type="InterPro" id="IPR048583">
    <property type="entry name" value="RNase_E_G_thioredoxin-like"/>
</dbReference>
<dbReference type="Proteomes" id="UP000286100">
    <property type="component" value="Unassembled WGS sequence"/>
</dbReference>
<comment type="cofactor">
    <cofactor evidence="15">
        <name>Zn(2+)</name>
        <dbReference type="ChEBI" id="CHEBI:29105"/>
    </cofactor>
    <text evidence="15">Binds 2 Zn(2+) ions per homotetramer.</text>
</comment>
<dbReference type="InterPro" id="IPR004659">
    <property type="entry name" value="RNase_E/G"/>
</dbReference>
<feature type="compositionally biased region" description="Acidic residues" evidence="16">
    <location>
        <begin position="716"/>
        <end position="742"/>
    </location>
</feature>
<dbReference type="GO" id="GO:0008995">
    <property type="term" value="F:ribonuclease E activity"/>
    <property type="evidence" value="ECO:0007669"/>
    <property type="project" value="UniProtKB-EC"/>
</dbReference>
<evidence type="ECO:0000256" key="15">
    <source>
        <dbReference type="HAMAP-Rule" id="MF_00970"/>
    </source>
</evidence>
<evidence type="ECO:0000256" key="12">
    <source>
        <dbReference type="ARBA" id="ARBA00022842"/>
    </source>
</evidence>
<proteinExistence type="inferred from homology"/>
<dbReference type="EMBL" id="QYUM01000004">
    <property type="protein sequence ID" value="RJF85694.1"/>
    <property type="molecule type" value="Genomic_DNA"/>
</dbReference>
<feature type="compositionally biased region" description="Low complexity" evidence="16">
    <location>
        <begin position="821"/>
        <end position="830"/>
    </location>
</feature>
<feature type="binding site" evidence="15">
    <location>
        <position position="501"/>
    </location>
    <ligand>
        <name>Zn(2+)</name>
        <dbReference type="ChEBI" id="CHEBI:29105"/>
        <note>ligand shared between dimeric partners</note>
    </ligand>
</feature>
<keyword evidence="13 15" id="KW-0694">RNA-binding</keyword>
<dbReference type="CDD" id="cd04453">
    <property type="entry name" value="S1_RNase_E"/>
    <property type="match status" value="1"/>
</dbReference>
<dbReference type="GO" id="GO:0008270">
    <property type="term" value="F:zinc ion binding"/>
    <property type="evidence" value="ECO:0007669"/>
    <property type="project" value="UniProtKB-UniRule"/>
</dbReference>
<keyword evidence="12 15" id="KW-0460">Magnesium</keyword>
<keyword evidence="4 15" id="KW-0997">Cell inner membrane</keyword>
<dbReference type="Pfam" id="PF10150">
    <property type="entry name" value="RNase_E_G"/>
    <property type="match status" value="1"/>
</dbReference>
<evidence type="ECO:0000256" key="1">
    <source>
        <dbReference type="ARBA" id="ARBA00005663"/>
    </source>
</evidence>
<feature type="region of interest" description="Disordered" evidence="16">
    <location>
        <begin position="573"/>
        <end position="891"/>
    </location>
</feature>
<dbReference type="GO" id="GO:0006402">
    <property type="term" value="P:mRNA catabolic process"/>
    <property type="evidence" value="ECO:0007669"/>
    <property type="project" value="UniProtKB-UniRule"/>
</dbReference>
<keyword evidence="15" id="KW-0862">Zinc</keyword>
<comment type="cofactor">
    <cofactor evidence="15">
        <name>Mg(2+)</name>
        <dbReference type="ChEBI" id="CHEBI:18420"/>
    </cofactor>
    <text evidence="15">Binds 1 Mg(2+) ion per subunit.</text>
</comment>
<organism evidence="18 19">
    <name type="scientific">Sphingomonas cavernae</name>
    <dbReference type="NCBI Taxonomy" id="2320861"/>
    <lineage>
        <taxon>Bacteria</taxon>
        <taxon>Pseudomonadati</taxon>
        <taxon>Pseudomonadota</taxon>
        <taxon>Alphaproteobacteria</taxon>
        <taxon>Sphingomonadales</taxon>
        <taxon>Sphingomonadaceae</taxon>
        <taxon>Sphingomonas</taxon>
    </lineage>
</organism>
<evidence type="ECO:0000313" key="19">
    <source>
        <dbReference type="Proteomes" id="UP000286100"/>
    </source>
</evidence>
<name>A0A418W774_9SPHN</name>
<evidence type="ECO:0000256" key="5">
    <source>
        <dbReference type="ARBA" id="ARBA00022552"/>
    </source>
</evidence>
<feature type="compositionally biased region" description="Basic and acidic residues" evidence="16">
    <location>
        <begin position="647"/>
        <end position="657"/>
    </location>
</feature>
<feature type="binding site" evidence="15">
    <location>
        <position position="498"/>
    </location>
    <ligand>
        <name>Zn(2+)</name>
        <dbReference type="ChEBI" id="CHEBI:29105"/>
        <note>ligand shared between dimeric partners</note>
    </ligand>
</feature>
<keyword evidence="5 15" id="KW-0698">rRNA processing</keyword>
<feature type="compositionally biased region" description="Basic and acidic residues" evidence="16">
    <location>
        <begin position="620"/>
        <end position="633"/>
    </location>
</feature>
<evidence type="ECO:0000256" key="16">
    <source>
        <dbReference type="SAM" id="MobiDB-lite"/>
    </source>
</evidence>
<feature type="compositionally biased region" description="Acidic residues" evidence="16">
    <location>
        <begin position="659"/>
        <end position="677"/>
    </location>
</feature>
<dbReference type="InterPro" id="IPR003029">
    <property type="entry name" value="S1_domain"/>
</dbReference>
<dbReference type="Gene3D" id="3.40.1260.20">
    <property type="entry name" value="Ribonuclease E, catalytic domain"/>
    <property type="match status" value="1"/>
</dbReference>
<dbReference type="Pfam" id="PF20833">
    <property type="entry name" value="RNase_E_G_Thio"/>
    <property type="match status" value="1"/>
</dbReference>
<dbReference type="Gene3D" id="2.40.50.140">
    <property type="entry name" value="Nucleic acid-binding proteins"/>
    <property type="match status" value="1"/>
</dbReference>
<keyword evidence="14 15" id="KW-0472">Membrane</keyword>
<dbReference type="EC" id="3.1.26.12" evidence="15"/>
<comment type="subcellular location">
    <subcellularLocation>
        <location evidence="15">Cytoplasm</location>
    </subcellularLocation>
    <subcellularLocation>
        <location evidence="15">Cell inner membrane</location>
        <topology evidence="15">Peripheral membrane protein</topology>
        <orientation evidence="15">Cytoplasmic side</orientation>
    </subcellularLocation>
</comment>
<feature type="domain" description="S1 motif" evidence="17">
    <location>
        <begin position="38"/>
        <end position="213"/>
    </location>
</feature>
<comment type="subunit">
    <text evidence="15">Homotetramer formed by a dimer of dimers.</text>
</comment>
<evidence type="ECO:0000256" key="7">
    <source>
        <dbReference type="ARBA" id="ARBA00022722"/>
    </source>
</evidence>
<dbReference type="PANTHER" id="PTHR30001">
    <property type="entry name" value="RIBONUCLEASE"/>
    <property type="match status" value="1"/>
</dbReference>
<evidence type="ECO:0000256" key="2">
    <source>
        <dbReference type="ARBA" id="ARBA00022475"/>
    </source>
</evidence>
<comment type="catalytic activity">
    <reaction evidence="15">
        <text>Endonucleolytic cleavage of single-stranded RNA in A- and U-rich regions.</text>
        <dbReference type="EC" id="3.1.26.12"/>
    </reaction>
</comment>
<dbReference type="GO" id="GO:0019843">
    <property type="term" value="F:rRNA binding"/>
    <property type="evidence" value="ECO:0007669"/>
    <property type="project" value="UniProtKB-KW"/>
</dbReference>
<feature type="region of interest" description="Disordered" evidence="16">
    <location>
        <begin position="95"/>
        <end position="168"/>
    </location>
</feature>
<dbReference type="GO" id="GO:0000049">
    <property type="term" value="F:tRNA binding"/>
    <property type="evidence" value="ECO:0007669"/>
    <property type="project" value="UniProtKB-KW"/>
</dbReference>
<dbReference type="GO" id="GO:0009898">
    <property type="term" value="C:cytoplasmic side of plasma membrane"/>
    <property type="evidence" value="ECO:0007669"/>
    <property type="project" value="UniProtKB-UniRule"/>
</dbReference>
<evidence type="ECO:0000256" key="4">
    <source>
        <dbReference type="ARBA" id="ARBA00022519"/>
    </source>
</evidence>
<evidence type="ECO:0000256" key="14">
    <source>
        <dbReference type="ARBA" id="ARBA00023136"/>
    </source>
</evidence>
<dbReference type="PANTHER" id="PTHR30001:SF1">
    <property type="entry name" value="RIBONUCLEASE E_G-LIKE PROTEIN, CHLOROPLASTIC"/>
    <property type="match status" value="1"/>
</dbReference>
<dbReference type="InterPro" id="IPR019307">
    <property type="entry name" value="RNA-bd_AU-1/RNase_E/G"/>
</dbReference>
<evidence type="ECO:0000313" key="18">
    <source>
        <dbReference type="EMBL" id="RJF85694.1"/>
    </source>
</evidence>
<feature type="compositionally biased region" description="Basic residues" evidence="16">
    <location>
        <begin position="696"/>
        <end position="711"/>
    </location>
</feature>
<dbReference type="GO" id="GO:0006364">
    <property type="term" value="P:rRNA processing"/>
    <property type="evidence" value="ECO:0007669"/>
    <property type="project" value="UniProtKB-UniRule"/>
</dbReference>
<dbReference type="SUPFAM" id="SSF50249">
    <property type="entry name" value="Nucleic acid-binding proteins"/>
    <property type="match status" value="1"/>
</dbReference>
<accession>A0A418W774</accession>
<evidence type="ECO:0000259" key="17">
    <source>
        <dbReference type="SMART" id="SM00316"/>
    </source>
</evidence>
<feature type="compositionally biased region" description="Low complexity" evidence="16">
    <location>
        <begin position="842"/>
        <end position="869"/>
    </location>
</feature>
<dbReference type="HAMAP" id="MF_00970">
    <property type="entry name" value="RNase_E"/>
    <property type="match status" value="1"/>
</dbReference>
<feature type="compositionally biased region" description="Basic residues" evidence="16">
    <location>
        <begin position="634"/>
        <end position="646"/>
    </location>
</feature>
<gene>
    <name evidence="15" type="primary">rne</name>
    <name evidence="18" type="ORF">D3876_17505</name>
</gene>
<feature type="compositionally biased region" description="Acidic residues" evidence="16">
    <location>
        <begin position="126"/>
        <end position="149"/>
    </location>
</feature>
<evidence type="ECO:0000256" key="8">
    <source>
        <dbReference type="ARBA" id="ARBA00022723"/>
    </source>
</evidence>
<keyword evidence="2 15" id="KW-1003">Cell membrane</keyword>
<protein>
    <recommendedName>
        <fullName evidence="15">Ribonuclease E</fullName>
        <shortName evidence="15">RNase E</shortName>
        <ecNumber evidence="15">3.1.26.12</ecNumber>
    </recommendedName>
</protein>
<dbReference type="InterPro" id="IPR012340">
    <property type="entry name" value="NA-bd_OB-fold"/>
</dbReference>
<feature type="compositionally biased region" description="Basic residues" evidence="16">
    <location>
        <begin position="831"/>
        <end position="840"/>
    </location>
</feature>
<dbReference type="GO" id="GO:0008033">
    <property type="term" value="P:tRNA processing"/>
    <property type="evidence" value="ECO:0007669"/>
    <property type="project" value="UniProtKB-UniRule"/>
</dbReference>
<dbReference type="OrthoDB" id="9804278at2"/>
<keyword evidence="19" id="KW-1185">Reference proteome</keyword>
<feature type="compositionally biased region" description="Acidic residues" evidence="16">
    <location>
        <begin position="597"/>
        <end position="619"/>
    </location>
</feature>
<keyword evidence="10 15" id="KW-0255">Endonuclease</keyword>
<keyword evidence="11 15" id="KW-0378">Hydrolase</keyword>
<keyword evidence="15" id="KW-0820">tRNA-binding</keyword>
<feature type="compositionally biased region" description="Basic and acidic residues" evidence="16">
    <location>
        <begin position="95"/>
        <end position="109"/>
    </location>
</feature>
<comment type="function">
    <text evidence="15">Endoribonuclease that plays a central role in RNA processing and decay. Required for the maturation of 5S and 16S rRNAs and the majority of tRNAs. Also involved in the degradation of most mRNAs.</text>
</comment>
<comment type="similarity">
    <text evidence="15">Belongs to the RNase E/G family. RNase E subfamily.</text>
</comment>
<keyword evidence="3 15" id="KW-0963">Cytoplasm</keyword>
<evidence type="ECO:0000256" key="3">
    <source>
        <dbReference type="ARBA" id="ARBA00022490"/>
    </source>
</evidence>
<feature type="region of interest" description="Required for zinc-mediated homotetramerization and catalytic activity" evidence="15">
    <location>
        <begin position="498"/>
        <end position="501"/>
    </location>
</feature>
<sequence length="891" mass="98829">MTMRMLIDARHREETRVAVVKGNRIEEFDFESAEHKQLKGNIYLAKVTRVEPSLQAAFVDYGGNRHGFLAFSEIHPDYYQIPKEDREALLREEAEHAAEEEALRAKHEDAEDEEHEGEDGEHNDGFEDVDNGDPVDEEGEGENESDAEGGEPRRGRKRGRAQADDGAVEALRQKRMALRRRYKIQDVIRRRQVLLVQVVKEERGNKGAALTTYLSLAGRYCVLMPNTSNGGGISRKISNAGDRKRLKSIMADLKLPSSMGCIVRTAGLQRTKTEIKRDFDYLARLWDEIRENTLAATAPALVYGDSDLIKRAIRDIYNRDIEEVIVEGEEGYRQAKDFMKLLMPSHARRVQPYSDAVPLFQRSNVEDQLAAMYNPTVQLKSGGYLVINPTEALVSIDINSGRSTREHGIEQTAVATNLEAAHEIARQLRLRDMAGLVVIDFIDMENNSNVRKVEKAMKAALANDRARIQVGRISSFGLMEMSRQRLRTGVLEASTRQCPHCEGTGLVRTASSAGLSALRMLEDEAARGRGSRLTLRASQEATIYVLNRKRAELAEIEDRYGVTIDILPDGETEGARMSVESSGPPPEHAPRFAPVIVEEDEDLPIEEDEEEEEEEAEETEGSREERAEREREGGRRRRRRGRGRRGRREEGEGRSDAEIATETEAAAEAEAETEGEPAEAHAEAVQSSEDEEGREAKRRRNRRGRRGGRRRREGEAQDEAGEAADGQAEAEAEAEAPAEPEAAEAAPEPVAEEKPKRTRRRPKAEAKAEAVIEAAPVTEAEQPEPVAEPEAEAAPAKPKRTRKKKADVEAEQPAPEPVPAAEPEAEAAPAKPKRTRKKAAPKVETPEPVAAAPAAAESEEPAVASAANDAADEGDDSPRRGWWQRTFGGQE</sequence>
<evidence type="ECO:0000256" key="11">
    <source>
        <dbReference type="ARBA" id="ARBA00022801"/>
    </source>
</evidence>
<keyword evidence="7 15" id="KW-0540">Nuclease</keyword>
<evidence type="ECO:0000256" key="6">
    <source>
        <dbReference type="ARBA" id="ARBA00022694"/>
    </source>
</evidence>
<dbReference type="NCBIfam" id="TIGR00757">
    <property type="entry name" value="RNaseEG"/>
    <property type="match status" value="1"/>
</dbReference>
<comment type="caution">
    <text evidence="18">The sequence shown here is derived from an EMBL/GenBank/DDBJ whole genome shotgun (WGS) entry which is preliminary data.</text>
</comment>
<keyword evidence="8 15" id="KW-0479">Metal-binding</keyword>
<dbReference type="InterPro" id="IPR028878">
    <property type="entry name" value="RNase_E"/>
</dbReference>
<evidence type="ECO:0000256" key="10">
    <source>
        <dbReference type="ARBA" id="ARBA00022759"/>
    </source>
</evidence>
<keyword evidence="6 15" id="KW-0819">tRNA processing</keyword>